<feature type="binding site" evidence="10">
    <location>
        <position position="156"/>
    </location>
    <ligand>
        <name>Zn(2+)</name>
        <dbReference type="ChEBI" id="CHEBI:29105"/>
        <note>catalytic</note>
    </ligand>
</feature>
<dbReference type="InterPro" id="IPR034035">
    <property type="entry name" value="Astacin-like_dom"/>
</dbReference>
<evidence type="ECO:0000256" key="7">
    <source>
        <dbReference type="ARBA" id="ARBA00023145"/>
    </source>
</evidence>
<protein>
    <recommendedName>
        <fullName evidence="11">Metalloendopeptidase</fullName>
        <ecNumber evidence="11">3.4.24.-</ecNumber>
    </recommendedName>
</protein>
<dbReference type="InterPro" id="IPR006026">
    <property type="entry name" value="Peptidase_Metallo"/>
</dbReference>
<feature type="non-terminal residue" evidence="13">
    <location>
        <position position="255"/>
    </location>
</feature>
<comment type="cofactor">
    <cofactor evidence="10 11">
        <name>Zn(2+)</name>
        <dbReference type="ChEBI" id="CHEBI:29105"/>
    </cofactor>
    <text evidence="10 11">Binds 1 zinc ion per subunit.</text>
</comment>
<evidence type="ECO:0000256" key="5">
    <source>
        <dbReference type="ARBA" id="ARBA00022833"/>
    </source>
</evidence>
<keyword evidence="2 10" id="KW-0479">Metal-binding</keyword>
<dbReference type="Pfam" id="PF01400">
    <property type="entry name" value="Astacin"/>
    <property type="match status" value="1"/>
</dbReference>
<dbReference type="PRINTS" id="PR00480">
    <property type="entry name" value="ASTACIN"/>
</dbReference>
<comment type="caution">
    <text evidence="10">Lacks conserved residue(s) required for the propagation of feature annotation.</text>
</comment>
<dbReference type="InterPro" id="IPR024079">
    <property type="entry name" value="MetalloPept_cat_dom_sf"/>
</dbReference>
<evidence type="ECO:0000256" key="9">
    <source>
        <dbReference type="ARBA" id="ARBA00023180"/>
    </source>
</evidence>
<dbReference type="PANTHER" id="PTHR10127:SF780">
    <property type="entry name" value="METALLOENDOPEPTIDASE"/>
    <property type="match status" value="1"/>
</dbReference>
<feature type="active site" evidence="10">
    <location>
        <position position="153"/>
    </location>
</feature>
<dbReference type="InterPro" id="IPR001506">
    <property type="entry name" value="Peptidase_M12A"/>
</dbReference>
<dbReference type="GO" id="GO:0006508">
    <property type="term" value="P:proteolysis"/>
    <property type="evidence" value="ECO:0007669"/>
    <property type="project" value="UniProtKB-KW"/>
</dbReference>
<evidence type="ECO:0000256" key="6">
    <source>
        <dbReference type="ARBA" id="ARBA00023049"/>
    </source>
</evidence>
<dbReference type="SMART" id="SM00235">
    <property type="entry name" value="ZnMc"/>
    <property type="match status" value="1"/>
</dbReference>
<feature type="binding site" evidence="10">
    <location>
        <position position="162"/>
    </location>
    <ligand>
        <name>Zn(2+)</name>
        <dbReference type="ChEBI" id="CHEBI:29105"/>
        <note>catalytic</note>
    </ligand>
</feature>
<dbReference type="GO" id="GO:0008270">
    <property type="term" value="F:zinc ion binding"/>
    <property type="evidence" value="ECO:0007669"/>
    <property type="project" value="UniProtKB-UniRule"/>
</dbReference>
<sequence length="255" mass="29169">RVDEGIIENPLALGDNILKEPNSDAVPKWKPESGKNPAEPGLYVEGDILFPSRDMARSSLKHPTFRWPDGIVPYQLSPTYNDKDRAIINNAIEYFHKLTCVRWVPRTEDDDDYVSIENKKNGCWSFVGRIGGNQTLNLESPGCLYHRGVPVHEMMHALGFLHEQSRWERDRYVKIHFENIKPGRESNFQKGKKHRIDGQGVSYDYGSVMHYSAYAFSKNGKATIVPKDKGVKTLGQRKGLSQKDIQKIRNMYNCC</sequence>
<dbReference type="EMBL" id="GEDC01020255">
    <property type="protein sequence ID" value="JAS17043.1"/>
    <property type="molecule type" value="Transcribed_RNA"/>
</dbReference>
<name>A0A1B6CUY6_9HEMI</name>
<feature type="domain" description="Peptidase M12A" evidence="12">
    <location>
        <begin position="58"/>
        <end position="255"/>
    </location>
</feature>
<dbReference type="PANTHER" id="PTHR10127">
    <property type="entry name" value="DISCOIDIN, CUB, EGF, LAMININ , AND ZINC METALLOPROTEASE DOMAIN CONTAINING"/>
    <property type="match status" value="1"/>
</dbReference>
<keyword evidence="6 10" id="KW-0482">Metalloprotease</keyword>
<evidence type="ECO:0000256" key="3">
    <source>
        <dbReference type="ARBA" id="ARBA00022729"/>
    </source>
</evidence>
<keyword evidence="8 10" id="KW-1015">Disulfide bond</keyword>
<accession>A0A1B6CUY6</accession>
<keyword evidence="3" id="KW-0732">Signal</keyword>
<proteinExistence type="predicted"/>
<evidence type="ECO:0000313" key="13">
    <source>
        <dbReference type="EMBL" id="JAS17043.1"/>
    </source>
</evidence>
<evidence type="ECO:0000256" key="4">
    <source>
        <dbReference type="ARBA" id="ARBA00022801"/>
    </source>
</evidence>
<evidence type="ECO:0000256" key="10">
    <source>
        <dbReference type="PROSITE-ProRule" id="PRU01211"/>
    </source>
</evidence>
<feature type="disulfide bond" evidence="10">
    <location>
        <begin position="100"/>
        <end position="255"/>
    </location>
</feature>
<dbReference type="SUPFAM" id="SSF55486">
    <property type="entry name" value="Metalloproteases ('zincins'), catalytic domain"/>
    <property type="match status" value="1"/>
</dbReference>
<evidence type="ECO:0000259" key="12">
    <source>
        <dbReference type="PROSITE" id="PS51864"/>
    </source>
</evidence>
<dbReference type="CDD" id="cd04280">
    <property type="entry name" value="ZnMc_astacin_like"/>
    <property type="match status" value="1"/>
</dbReference>
<keyword evidence="9" id="KW-0325">Glycoprotein</keyword>
<keyword evidence="1 10" id="KW-0645">Protease</keyword>
<keyword evidence="4 10" id="KW-0378">Hydrolase</keyword>
<gene>
    <name evidence="13" type="ORF">g.34137</name>
</gene>
<reference evidence="13" key="1">
    <citation type="submission" date="2015-12" db="EMBL/GenBank/DDBJ databases">
        <title>De novo transcriptome assembly of four potential Pierce s Disease insect vectors from Arizona vineyards.</title>
        <authorList>
            <person name="Tassone E.E."/>
        </authorList>
    </citation>
    <scope>NUCLEOTIDE SEQUENCE</scope>
</reference>
<feature type="non-terminal residue" evidence="13">
    <location>
        <position position="1"/>
    </location>
</feature>
<dbReference type="AlphaFoldDB" id="A0A1B6CUY6"/>
<evidence type="ECO:0000256" key="2">
    <source>
        <dbReference type="ARBA" id="ARBA00022723"/>
    </source>
</evidence>
<dbReference type="Gene3D" id="3.40.390.10">
    <property type="entry name" value="Collagenase (Catalytic Domain)"/>
    <property type="match status" value="1"/>
</dbReference>
<dbReference type="PROSITE" id="PS51864">
    <property type="entry name" value="ASTACIN"/>
    <property type="match status" value="1"/>
</dbReference>
<evidence type="ECO:0000256" key="8">
    <source>
        <dbReference type="ARBA" id="ARBA00023157"/>
    </source>
</evidence>
<feature type="binding site" evidence="10">
    <location>
        <position position="152"/>
    </location>
    <ligand>
        <name>Zn(2+)</name>
        <dbReference type="ChEBI" id="CHEBI:29105"/>
        <note>catalytic</note>
    </ligand>
</feature>
<keyword evidence="5 10" id="KW-0862">Zinc</keyword>
<dbReference type="EC" id="3.4.24.-" evidence="11"/>
<evidence type="ECO:0000256" key="11">
    <source>
        <dbReference type="RuleBase" id="RU361183"/>
    </source>
</evidence>
<evidence type="ECO:0000256" key="1">
    <source>
        <dbReference type="ARBA" id="ARBA00022670"/>
    </source>
</evidence>
<dbReference type="FunFam" id="3.40.390.10:FF:000015">
    <property type="entry name" value="Meprin A subunit"/>
    <property type="match status" value="1"/>
</dbReference>
<dbReference type="GO" id="GO:0004222">
    <property type="term" value="F:metalloendopeptidase activity"/>
    <property type="evidence" value="ECO:0007669"/>
    <property type="project" value="UniProtKB-UniRule"/>
</dbReference>
<keyword evidence="7" id="KW-0865">Zymogen</keyword>
<organism evidence="13">
    <name type="scientific">Clastoptera arizonana</name>
    <name type="common">Arizona spittle bug</name>
    <dbReference type="NCBI Taxonomy" id="38151"/>
    <lineage>
        <taxon>Eukaryota</taxon>
        <taxon>Metazoa</taxon>
        <taxon>Ecdysozoa</taxon>
        <taxon>Arthropoda</taxon>
        <taxon>Hexapoda</taxon>
        <taxon>Insecta</taxon>
        <taxon>Pterygota</taxon>
        <taxon>Neoptera</taxon>
        <taxon>Paraneoptera</taxon>
        <taxon>Hemiptera</taxon>
        <taxon>Auchenorrhyncha</taxon>
        <taxon>Cercopoidea</taxon>
        <taxon>Clastopteridae</taxon>
        <taxon>Clastoptera</taxon>
    </lineage>
</organism>